<dbReference type="SUPFAM" id="SSF53474">
    <property type="entry name" value="alpha/beta-Hydrolases"/>
    <property type="match status" value="1"/>
</dbReference>
<feature type="signal peptide" evidence="1">
    <location>
        <begin position="1"/>
        <end position="21"/>
    </location>
</feature>
<keyword evidence="1" id="KW-0732">Signal</keyword>
<gene>
    <name evidence="2" type="ORF">Rhal01_00176</name>
</gene>
<dbReference type="RefSeq" id="WP_346187067.1">
    <property type="nucleotide sequence ID" value="NZ_BAABRL010000001.1"/>
</dbReference>
<dbReference type="Gene3D" id="3.40.50.1820">
    <property type="entry name" value="alpha/beta hydrolase"/>
    <property type="match status" value="1"/>
</dbReference>
<dbReference type="InterPro" id="IPR029058">
    <property type="entry name" value="AB_hydrolase_fold"/>
</dbReference>
<dbReference type="EMBL" id="BAABRL010000001">
    <property type="protein sequence ID" value="GAA5494021.1"/>
    <property type="molecule type" value="Genomic_DNA"/>
</dbReference>
<evidence type="ECO:0000256" key="1">
    <source>
        <dbReference type="SAM" id="SignalP"/>
    </source>
</evidence>
<comment type="caution">
    <text evidence="2">The sequence shown here is derived from an EMBL/GenBank/DDBJ whole genome shotgun (WGS) entry which is preliminary data.</text>
</comment>
<name>A0ABP9UU66_9BACT</name>
<evidence type="ECO:0000313" key="2">
    <source>
        <dbReference type="EMBL" id="GAA5494021.1"/>
    </source>
</evidence>
<organism evidence="2 3">
    <name type="scientific">Rubritalea halochordaticola</name>
    <dbReference type="NCBI Taxonomy" id="714537"/>
    <lineage>
        <taxon>Bacteria</taxon>
        <taxon>Pseudomonadati</taxon>
        <taxon>Verrucomicrobiota</taxon>
        <taxon>Verrucomicrobiia</taxon>
        <taxon>Verrucomicrobiales</taxon>
        <taxon>Rubritaleaceae</taxon>
        <taxon>Rubritalea</taxon>
    </lineage>
</organism>
<sequence length="431" mass="47858">MIRSLLCGALILSLSTPLALSAEQEATSLSTEEASTSLESLWKKYAEDYKSSADYKAFGELPPALPAKPDKNFKLVAKGIKTGEHTMPFVVLNKTPEEGKKSPLYICLHGGGQFGKAEGPHAWPVNTREWQTQISLAAGRYPKHGVFFVPRMADDRLGRWYHDLNVDVFDRMIKHAIIEWNVDPNKVYLLGISEGGYGTDKLLPYMADRFAAGNSMAAGSLVKIGSYTTAENLRDTPMRTDIGGNDTMFNRIGLAKELHQVLDEFENANPGHYTHKINIHEGKGHGGWDYGLGPVWLAQHTRDPQPSKLVWVTSPAQKLTRPMFYWLGLTGNNIPKDCRIEAHADKAKNIINIKADVIDKENDKLTPLTGVALNVFLNDKLINLDQAFTVNINGTKVHEGKAPRLDKHLSETIKMTGDPTQAYPVILKFEL</sequence>
<feature type="chain" id="PRO_5046218547" evidence="1">
    <location>
        <begin position="22"/>
        <end position="431"/>
    </location>
</feature>
<accession>A0ABP9UU66</accession>
<protein>
    <submittedName>
        <fullName evidence="2">Uncharacterized protein</fullName>
    </submittedName>
</protein>
<keyword evidence="3" id="KW-1185">Reference proteome</keyword>
<reference evidence="2 3" key="1">
    <citation type="submission" date="2024-02" db="EMBL/GenBank/DDBJ databases">
        <title>Rubritalea halochordaticola NBRC 107102.</title>
        <authorList>
            <person name="Ichikawa N."/>
            <person name="Katano-Makiyama Y."/>
            <person name="Hidaka K."/>
        </authorList>
    </citation>
    <scope>NUCLEOTIDE SEQUENCE [LARGE SCALE GENOMIC DNA]</scope>
    <source>
        <strain evidence="2 3">NBRC 107102</strain>
    </source>
</reference>
<dbReference type="Proteomes" id="UP001424741">
    <property type="component" value="Unassembled WGS sequence"/>
</dbReference>
<proteinExistence type="predicted"/>
<evidence type="ECO:0000313" key="3">
    <source>
        <dbReference type="Proteomes" id="UP001424741"/>
    </source>
</evidence>